<dbReference type="EMBL" id="PYMO01000002">
    <property type="protein sequence ID" value="PSU26931.1"/>
    <property type="molecule type" value="Genomic_DNA"/>
</dbReference>
<dbReference type="EMBL" id="PYMP01000002">
    <property type="protein sequence ID" value="PSU53409.1"/>
    <property type="molecule type" value="Genomic_DNA"/>
</dbReference>
<reference evidence="3 4" key="1">
    <citation type="submission" date="2018-03" db="EMBL/GenBank/DDBJ databases">
        <title>Whole genome sequencing of Histamine producing bacteria.</title>
        <authorList>
            <person name="Butler K."/>
        </authorList>
    </citation>
    <scope>NUCLEOTIDE SEQUENCE [LARGE SCALE GENOMIC DNA]</scope>
    <source>
        <strain evidence="2 4">FS-6.1</strain>
        <strain evidence="1 3">FS-6.2</strain>
    </source>
</reference>
<gene>
    <name evidence="2" type="ORF">C9J18_03065</name>
    <name evidence="1" type="ORF">CTM96_05025</name>
</gene>
<sequence>MRFSQKVGFTLCASLLMLTLLLIVVARQTYSTKAVVGTVVNVNTARFQSNDKFYLQVMSNQTNNMVKIDIRDGFYCPIDSQVVFVQKSCMLFGGNAYEFISCDFSY</sequence>
<dbReference type="Proteomes" id="UP000241405">
    <property type="component" value="Unassembled WGS sequence"/>
</dbReference>
<comment type="caution">
    <text evidence="2">The sequence shown here is derived from an EMBL/GenBank/DDBJ whole genome shotgun (WGS) entry which is preliminary data.</text>
</comment>
<organism evidence="2 4">
    <name type="scientific">Photobacterium phosphoreum</name>
    <dbReference type="NCBI Taxonomy" id="659"/>
    <lineage>
        <taxon>Bacteria</taxon>
        <taxon>Pseudomonadati</taxon>
        <taxon>Pseudomonadota</taxon>
        <taxon>Gammaproteobacteria</taxon>
        <taxon>Vibrionales</taxon>
        <taxon>Vibrionaceae</taxon>
        <taxon>Photobacterium</taxon>
    </lineage>
</organism>
<evidence type="ECO:0000313" key="3">
    <source>
        <dbReference type="Proteomes" id="UP000241405"/>
    </source>
</evidence>
<accession>A0A2T3JVN8</accession>
<evidence type="ECO:0000313" key="2">
    <source>
        <dbReference type="EMBL" id="PSU53409.1"/>
    </source>
</evidence>
<dbReference type="RefSeq" id="WP_107188905.1">
    <property type="nucleotide sequence ID" value="NZ_PYMN01000001.1"/>
</dbReference>
<keyword evidence="3" id="KW-1185">Reference proteome</keyword>
<dbReference type="AlphaFoldDB" id="A0A2T3JVN8"/>
<protein>
    <submittedName>
        <fullName evidence="2">Uncharacterized protein</fullName>
    </submittedName>
</protein>
<dbReference type="Proteomes" id="UP000241618">
    <property type="component" value="Unassembled WGS sequence"/>
</dbReference>
<evidence type="ECO:0000313" key="4">
    <source>
        <dbReference type="Proteomes" id="UP000241618"/>
    </source>
</evidence>
<proteinExistence type="predicted"/>
<name>A0A2T3JVN8_PHOPO</name>
<evidence type="ECO:0000313" key="1">
    <source>
        <dbReference type="EMBL" id="PSU26931.1"/>
    </source>
</evidence>